<evidence type="ECO:0000256" key="1">
    <source>
        <dbReference type="SAM" id="MobiDB-lite"/>
    </source>
</evidence>
<proteinExistence type="predicted"/>
<dbReference type="OMA" id="LSMHEGM"/>
<feature type="region of interest" description="Disordered" evidence="1">
    <location>
        <begin position="1"/>
        <end position="28"/>
    </location>
</feature>
<accession>Q178H8</accession>
<reference evidence="2" key="2">
    <citation type="journal article" date="2007" name="Science">
        <title>Genome sequence of Aedes aegypti, a major arbovirus vector.</title>
        <authorList>
            <person name="Nene V."/>
            <person name="Wortman J.R."/>
            <person name="Lawson D."/>
            <person name="Haas B."/>
            <person name="Kodira C."/>
            <person name="Tu Z.J."/>
            <person name="Loftus B."/>
            <person name="Xi Z."/>
            <person name="Megy K."/>
            <person name="Grabherr M."/>
            <person name="Ren Q."/>
            <person name="Zdobnov E.M."/>
            <person name="Lobo N.F."/>
            <person name="Campbell K.S."/>
            <person name="Brown S.E."/>
            <person name="Bonaldo M.F."/>
            <person name="Zhu J."/>
            <person name="Sinkins S.P."/>
            <person name="Hogenkamp D.G."/>
            <person name="Amedeo P."/>
            <person name="Arensburger P."/>
            <person name="Atkinson P.W."/>
            <person name="Bidwell S."/>
            <person name="Biedler J."/>
            <person name="Birney E."/>
            <person name="Bruggner R.V."/>
            <person name="Costas J."/>
            <person name="Coy M.R."/>
            <person name="Crabtree J."/>
            <person name="Crawford M."/>
            <person name="Debruyn B."/>
            <person name="Decaprio D."/>
            <person name="Eiglmeier K."/>
            <person name="Eisenstadt E."/>
            <person name="El-Dorry H."/>
            <person name="Gelbart W.M."/>
            <person name="Gomes S.L."/>
            <person name="Hammond M."/>
            <person name="Hannick L.I."/>
            <person name="Hogan J.R."/>
            <person name="Holmes M.H."/>
            <person name="Jaffe D."/>
            <person name="Johnston J.S."/>
            <person name="Kennedy R.C."/>
            <person name="Koo H."/>
            <person name="Kravitz S."/>
            <person name="Kriventseva E.V."/>
            <person name="Kulp D."/>
            <person name="Labutti K."/>
            <person name="Lee E."/>
            <person name="Li S."/>
            <person name="Lovin D.D."/>
            <person name="Mao C."/>
            <person name="Mauceli E."/>
            <person name="Menck C.F."/>
            <person name="Miller J.R."/>
            <person name="Montgomery P."/>
            <person name="Mori A."/>
            <person name="Nascimento A.L."/>
            <person name="Naveira H.F."/>
            <person name="Nusbaum C."/>
            <person name="O'leary S."/>
            <person name="Orvis J."/>
            <person name="Pertea M."/>
            <person name="Quesneville H."/>
            <person name="Reidenbach K.R."/>
            <person name="Rogers Y.H."/>
            <person name="Roth C.W."/>
            <person name="Schneider J.R."/>
            <person name="Schatz M."/>
            <person name="Shumway M."/>
            <person name="Stanke M."/>
            <person name="Stinson E.O."/>
            <person name="Tubio J.M."/>
            <person name="Vanzee J.P."/>
            <person name="Verjovski-Almeida S."/>
            <person name="Werner D."/>
            <person name="White O."/>
            <person name="Wyder S."/>
            <person name="Zeng Q."/>
            <person name="Zhao Q."/>
            <person name="Zhao Y."/>
            <person name="Hill C.A."/>
            <person name="Raikhel A.S."/>
            <person name="Soares M.B."/>
            <person name="Knudson D.L."/>
            <person name="Lee N.H."/>
            <person name="Galagan J."/>
            <person name="Salzberg S.L."/>
            <person name="Paulsen I.T."/>
            <person name="Dimopoulos G."/>
            <person name="Collins F.H."/>
            <person name="Birren B."/>
            <person name="Fraser-Liggett C.M."/>
            <person name="Severson D.W."/>
        </authorList>
    </citation>
    <scope>NUCLEOTIDE SEQUENCE [LARGE SCALE GENOMIC DNA]</scope>
    <source>
        <strain evidence="2">Liverpool</strain>
    </source>
</reference>
<evidence type="ECO:0000313" key="2">
    <source>
        <dbReference type="EMBL" id="EAT42605.1"/>
    </source>
</evidence>
<dbReference type="InterPro" id="IPR050951">
    <property type="entry name" value="Retrovirus_Pol_polyprotein"/>
</dbReference>
<feature type="compositionally biased region" description="Basic and acidic residues" evidence="1">
    <location>
        <begin position="19"/>
        <end position="28"/>
    </location>
</feature>
<evidence type="ECO:0000313" key="3">
    <source>
        <dbReference type="Proteomes" id="UP000682892"/>
    </source>
</evidence>
<reference evidence="2" key="3">
    <citation type="submission" date="2012-09" db="EMBL/GenBank/DDBJ databases">
        <authorList>
            <consortium name="VectorBase"/>
        </authorList>
    </citation>
    <scope>NUCLEOTIDE SEQUENCE</scope>
    <source>
        <strain evidence="2">Liverpool</strain>
    </source>
</reference>
<reference evidence="2" key="1">
    <citation type="submission" date="2005-10" db="EMBL/GenBank/DDBJ databases">
        <authorList>
            <person name="Loftus B.J."/>
            <person name="Nene V.M."/>
            <person name="Hannick L.I."/>
            <person name="Bidwell S."/>
            <person name="Haas B."/>
            <person name="Amedeo P."/>
            <person name="Orvis J."/>
            <person name="Wortman J.R."/>
            <person name="White O.R."/>
            <person name="Salzberg S."/>
            <person name="Shumway M."/>
            <person name="Koo H."/>
            <person name="Zhao Y."/>
            <person name="Holmes M."/>
            <person name="Miller J."/>
            <person name="Schatz M."/>
            <person name="Pop M."/>
            <person name="Pai G."/>
            <person name="Utterback T."/>
            <person name="Rogers Y.-H."/>
            <person name="Kravitz S."/>
            <person name="Fraser C.M."/>
        </authorList>
    </citation>
    <scope>NUCLEOTIDE SEQUENCE</scope>
    <source>
        <strain evidence="2">Liverpool</strain>
    </source>
</reference>
<dbReference type="Proteomes" id="UP000682892">
    <property type="component" value="Chromosome 2"/>
</dbReference>
<feature type="compositionally biased region" description="Polar residues" evidence="1">
    <location>
        <begin position="1"/>
        <end position="17"/>
    </location>
</feature>
<dbReference type="HOGENOM" id="CLU_2833214_0_0_1"/>
<dbReference type="EMBL" id="CH477363">
    <property type="protein sequence ID" value="EAT42605.1"/>
    <property type="molecule type" value="Genomic_DNA"/>
</dbReference>
<sequence length="196" mass="22237">MQTNSKLSVTMKQNGKVTETLERSREDSKRALNRADGWALRLNPYNFEVEYVCGRENIADPSSRLYEGEDGSFDEGARSWELASLEVNKVGFLTEKEIEHATSKDTQLTEVLDALETDIWPKHLKQFQALRNELSMHEGMLTKTGCAVIPECLQQEAQSTPQAKNPQSGAIDRPTRVKRIPEYLKNYVSVVEEDIC</sequence>
<gene>
    <name evidence="2" type="ORF">AaeL_AAEL005883</name>
</gene>
<protein>
    <submittedName>
        <fullName evidence="2">AAEL005883-PA</fullName>
    </submittedName>
</protein>
<organism evidence="2 3">
    <name type="scientific">Aedes aegypti</name>
    <name type="common">Yellowfever mosquito</name>
    <name type="synonym">Culex aegypti</name>
    <dbReference type="NCBI Taxonomy" id="7159"/>
    <lineage>
        <taxon>Eukaryota</taxon>
        <taxon>Metazoa</taxon>
        <taxon>Ecdysozoa</taxon>
        <taxon>Arthropoda</taxon>
        <taxon>Hexapoda</taxon>
        <taxon>Insecta</taxon>
        <taxon>Pterygota</taxon>
        <taxon>Neoptera</taxon>
        <taxon>Endopterygota</taxon>
        <taxon>Diptera</taxon>
        <taxon>Nematocera</taxon>
        <taxon>Culicoidea</taxon>
        <taxon>Culicidae</taxon>
        <taxon>Culicinae</taxon>
        <taxon>Aedini</taxon>
        <taxon>Aedes</taxon>
        <taxon>Stegomyia</taxon>
    </lineage>
</organism>
<dbReference type="PaxDb" id="7159-AAEL005883-PA"/>
<dbReference type="AlphaFoldDB" id="Q178H8"/>
<name>Q178H8_AEDAE</name>
<dbReference type="eggNOG" id="ENOG502TC0Q">
    <property type="taxonomic scope" value="Eukaryota"/>
</dbReference>
<dbReference type="PANTHER" id="PTHR37984:SF11">
    <property type="entry name" value="INTEGRASE CATALYTIC DOMAIN-CONTAINING PROTEIN"/>
    <property type="match status" value="1"/>
</dbReference>
<dbReference type="PANTHER" id="PTHR37984">
    <property type="entry name" value="PROTEIN CBG26694"/>
    <property type="match status" value="1"/>
</dbReference>